<dbReference type="SUPFAM" id="SSF53383">
    <property type="entry name" value="PLP-dependent transferases"/>
    <property type="match status" value="1"/>
</dbReference>
<sequence>MNEKKFKLTIVSDARVSLSEQIRRGITEAIMSGVLQPGARLPSWIDLATQLGISRGTVKTAYERLSDEQLVEMSRSRGTCVVENLPLSSAADTVPEFVPTSELYQNFLFPTGDFQMGIPASDVFPVPLLSRLFAASARKVMSLKQVYCDPRGENELRREIAGQLTLSRRIKCHSSQVFVTTGFTGGLGLVLHALSLQGKKAWVENPGFPPARKALALAGLTTVAIPVDSQGMDIEYGIRHAPDASIALVTPGQQAPLGMTLPPERRNRLLEWANEGDRWIIEDDYLGELQLSRRAAPSLAAQDTFDRVIHIGSFSKTISPCLRLGFVVVPPSLVEAVADVAACLSPAPDPAIQLTVLAFLNGGHFLRHLRKMKRVYHTRSLELARIMGNFGYKTHIHGLSVLIDLPDGAQDKAIAHHACHFGLAPSPLSAWYLPNTSSRAGLLLGVSGKEGEPLIQACERLDSIIRKLS</sequence>
<dbReference type="Gene3D" id="1.10.10.10">
    <property type="entry name" value="Winged helix-like DNA-binding domain superfamily/Winged helix DNA-binding domain"/>
    <property type="match status" value="1"/>
</dbReference>
<dbReference type="GO" id="GO:0003700">
    <property type="term" value="F:DNA-binding transcription factor activity"/>
    <property type="evidence" value="ECO:0007669"/>
    <property type="project" value="InterPro"/>
</dbReference>
<dbReference type="InterPro" id="IPR036390">
    <property type="entry name" value="WH_DNA-bd_sf"/>
</dbReference>
<comment type="similarity">
    <text evidence="1">In the C-terminal section; belongs to the class-I pyridoxal-phosphate-dependent aminotransferase family.</text>
</comment>
<keyword evidence="2" id="KW-0663">Pyridoxal phosphate</keyword>
<reference evidence="8" key="1">
    <citation type="submission" date="2016-05" db="EMBL/GenBank/DDBJ databases">
        <authorList>
            <person name="Behera P."/>
            <person name="Vaishampayan P."/>
            <person name="Singh N."/>
            <person name="Raina V."/>
            <person name="Suar M."/>
            <person name="Pattnaik A."/>
            <person name="Rastogi G."/>
        </authorList>
    </citation>
    <scope>NUCLEOTIDE SEQUENCE [LARGE SCALE GENOMIC DNA]</scope>
    <source>
        <strain evidence="8">MP23</strain>
    </source>
</reference>
<keyword evidence="5" id="KW-0804">Transcription</keyword>
<evidence type="ECO:0000313" key="8">
    <source>
        <dbReference type="Proteomes" id="UP000078225"/>
    </source>
</evidence>
<dbReference type="InterPro" id="IPR000524">
    <property type="entry name" value="Tscrpt_reg_HTH_GntR"/>
</dbReference>
<dbReference type="CDD" id="cd07377">
    <property type="entry name" value="WHTH_GntR"/>
    <property type="match status" value="1"/>
</dbReference>
<dbReference type="PROSITE" id="PS50949">
    <property type="entry name" value="HTH_GNTR"/>
    <property type="match status" value="1"/>
</dbReference>
<dbReference type="InterPro" id="IPR015421">
    <property type="entry name" value="PyrdxlP-dep_Trfase_major"/>
</dbReference>
<dbReference type="SUPFAM" id="SSF46785">
    <property type="entry name" value="Winged helix' DNA-binding domain"/>
    <property type="match status" value="1"/>
</dbReference>
<gene>
    <name evidence="7" type="ORF">A9B99_11610</name>
</gene>
<comment type="caution">
    <text evidence="7">The sequence shown here is derived from an EMBL/GenBank/DDBJ whole genome shotgun (WGS) entry which is preliminary data.</text>
</comment>
<dbReference type="InterPro" id="IPR004839">
    <property type="entry name" value="Aminotransferase_I/II_large"/>
</dbReference>
<feature type="domain" description="HTH gntR-type" evidence="6">
    <location>
        <begin position="16"/>
        <end position="84"/>
    </location>
</feature>
<dbReference type="AlphaFoldDB" id="A0A1B7L1L9"/>
<dbReference type="GO" id="GO:0003677">
    <property type="term" value="F:DNA binding"/>
    <property type="evidence" value="ECO:0007669"/>
    <property type="project" value="UniProtKB-KW"/>
</dbReference>
<evidence type="ECO:0000256" key="3">
    <source>
        <dbReference type="ARBA" id="ARBA00023015"/>
    </source>
</evidence>
<dbReference type="PANTHER" id="PTHR46577:SF1">
    <property type="entry name" value="HTH-TYPE TRANSCRIPTIONAL REGULATORY PROTEIN GABR"/>
    <property type="match status" value="1"/>
</dbReference>
<dbReference type="RefSeq" id="WP_064599767.1">
    <property type="nucleotide sequence ID" value="NZ_LYRP01000033.1"/>
</dbReference>
<dbReference type="GO" id="GO:0030170">
    <property type="term" value="F:pyridoxal phosphate binding"/>
    <property type="evidence" value="ECO:0007669"/>
    <property type="project" value="InterPro"/>
</dbReference>
<dbReference type="InterPro" id="IPR036388">
    <property type="entry name" value="WH-like_DNA-bd_sf"/>
</dbReference>
<evidence type="ECO:0000256" key="1">
    <source>
        <dbReference type="ARBA" id="ARBA00005384"/>
    </source>
</evidence>
<keyword evidence="3" id="KW-0805">Transcription regulation</keyword>
<dbReference type="OrthoDB" id="9808770at2"/>
<evidence type="ECO:0000259" key="6">
    <source>
        <dbReference type="PROSITE" id="PS50949"/>
    </source>
</evidence>
<accession>A0A1B7L1L9</accession>
<evidence type="ECO:0000256" key="2">
    <source>
        <dbReference type="ARBA" id="ARBA00022898"/>
    </source>
</evidence>
<dbReference type="PANTHER" id="PTHR46577">
    <property type="entry name" value="HTH-TYPE TRANSCRIPTIONAL REGULATORY PROTEIN GABR"/>
    <property type="match status" value="1"/>
</dbReference>
<dbReference type="InterPro" id="IPR051446">
    <property type="entry name" value="HTH_trans_reg/aminotransferase"/>
</dbReference>
<name>A0A1B7L1L9_9ENTR</name>
<dbReference type="Proteomes" id="UP000078225">
    <property type="component" value="Unassembled WGS sequence"/>
</dbReference>
<dbReference type="Pfam" id="PF00392">
    <property type="entry name" value="GntR"/>
    <property type="match status" value="1"/>
</dbReference>
<keyword evidence="8" id="KW-1185">Reference proteome</keyword>
<evidence type="ECO:0000256" key="4">
    <source>
        <dbReference type="ARBA" id="ARBA00023125"/>
    </source>
</evidence>
<evidence type="ECO:0000313" key="7">
    <source>
        <dbReference type="EMBL" id="OAT76274.1"/>
    </source>
</evidence>
<proteinExistence type="inferred from homology"/>
<keyword evidence="4" id="KW-0238">DNA-binding</keyword>
<dbReference type="Gene3D" id="3.40.640.10">
    <property type="entry name" value="Type I PLP-dependent aspartate aminotransferase-like (Major domain)"/>
    <property type="match status" value="1"/>
</dbReference>
<evidence type="ECO:0000256" key="5">
    <source>
        <dbReference type="ARBA" id="ARBA00023163"/>
    </source>
</evidence>
<dbReference type="Pfam" id="PF00155">
    <property type="entry name" value="Aminotran_1_2"/>
    <property type="match status" value="1"/>
</dbReference>
<organism evidence="7 8">
    <name type="scientific">Mangrovibacter phragmitis</name>
    <dbReference type="NCBI Taxonomy" id="1691903"/>
    <lineage>
        <taxon>Bacteria</taxon>
        <taxon>Pseudomonadati</taxon>
        <taxon>Pseudomonadota</taxon>
        <taxon>Gammaproteobacteria</taxon>
        <taxon>Enterobacterales</taxon>
        <taxon>Enterobacteriaceae</taxon>
        <taxon>Mangrovibacter</taxon>
    </lineage>
</organism>
<protein>
    <submittedName>
        <fullName evidence="7">GntR family transcriptional regulator</fullName>
    </submittedName>
</protein>
<dbReference type="InterPro" id="IPR015424">
    <property type="entry name" value="PyrdxlP-dep_Trfase"/>
</dbReference>
<dbReference type="STRING" id="1691903.A9B99_11610"/>
<dbReference type="EMBL" id="LYRP01000033">
    <property type="protein sequence ID" value="OAT76274.1"/>
    <property type="molecule type" value="Genomic_DNA"/>
</dbReference>
<dbReference type="SMART" id="SM00345">
    <property type="entry name" value="HTH_GNTR"/>
    <property type="match status" value="1"/>
</dbReference>
<dbReference type="CDD" id="cd00609">
    <property type="entry name" value="AAT_like"/>
    <property type="match status" value="1"/>
</dbReference>